<feature type="domain" description="CBS" evidence="3">
    <location>
        <begin position="82"/>
        <end position="139"/>
    </location>
</feature>
<gene>
    <name evidence="4" type="ORF">SAMN05421809_2343</name>
</gene>
<evidence type="ECO:0000313" key="5">
    <source>
        <dbReference type="Proteomes" id="UP000185687"/>
    </source>
</evidence>
<dbReference type="InterPro" id="IPR046342">
    <property type="entry name" value="CBS_dom_sf"/>
</dbReference>
<protein>
    <submittedName>
        <fullName evidence="4">CBS domain-containing protein</fullName>
    </submittedName>
</protein>
<dbReference type="InterPro" id="IPR036567">
    <property type="entry name" value="RHF-like"/>
</dbReference>
<dbReference type="SUPFAM" id="SSF69754">
    <property type="entry name" value="Ribosome binding protein Y (YfiA homologue)"/>
    <property type="match status" value="1"/>
</dbReference>
<sequence length="398" mass="44212">MFKSPETVYHCVTMNIADIATRDFIEVDVGTRMGKVRSTFEDGNPKGIIVTDDGEYEGVISEREILQSHVEDDAKVAALTKPSRNSPAPKVARDEDVRETARVLVESNSKVAPVFEHDDLWGVITDDAILEAVLENLDALTVDDIFTDDPVTLSEDDGVGKAINHLREHGISRLPVLNENGYLSGVVTTHDIADFVIRENHTTTTGDRVGDSQRLLDVPIYDIMNSPVETTTLDATAKAAVEQMLELDYAGLMVTPEDDDRTVIGVITKTDVLRALTFTEEEYMDVQITNISMLDTITRESIVQSIEGVSDKYADMQVMHAHVRFHEHNEKLRGTPLVQCQVRLRTNKGQVAGTGEGYGAENAFRVAVDKLERNVLEIKGITSDEEYRGQLLRKLNEI</sequence>
<evidence type="ECO:0000256" key="1">
    <source>
        <dbReference type="ARBA" id="ARBA00022737"/>
    </source>
</evidence>
<keyword evidence="1" id="KW-0677">Repeat</keyword>
<dbReference type="Gene3D" id="3.10.580.10">
    <property type="entry name" value="CBS-domain"/>
    <property type="match status" value="2"/>
</dbReference>
<dbReference type="Proteomes" id="UP000185687">
    <property type="component" value="Unassembled WGS sequence"/>
</dbReference>
<feature type="domain" description="CBS" evidence="3">
    <location>
        <begin position="146"/>
        <end position="203"/>
    </location>
</feature>
<dbReference type="PANTHER" id="PTHR48108">
    <property type="entry name" value="CBS DOMAIN-CONTAINING PROTEIN CBSX2, CHLOROPLASTIC"/>
    <property type="match status" value="1"/>
</dbReference>
<dbReference type="AlphaFoldDB" id="A0A1N7DZC5"/>
<dbReference type="CDD" id="cd17780">
    <property type="entry name" value="CBS_pair_arch1_repeat1"/>
    <property type="match status" value="1"/>
</dbReference>
<dbReference type="CDD" id="cd04632">
    <property type="entry name" value="CBS_pair_arch1_repeat2"/>
    <property type="match status" value="1"/>
</dbReference>
<dbReference type="Pfam" id="PF00571">
    <property type="entry name" value="CBS"/>
    <property type="match status" value="4"/>
</dbReference>
<dbReference type="SMART" id="SM00116">
    <property type="entry name" value="CBS"/>
    <property type="match status" value="3"/>
</dbReference>
<dbReference type="EMBL" id="FTNP01000003">
    <property type="protein sequence ID" value="SIR81148.1"/>
    <property type="molecule type" value="Genomic_DNA"/>
</dbReference>
<dbReference type="PIRSF" id="PIRSF036983">
    <property type="entry name" value="UCP_2CBS_MJ1404"/>
    <property type="match status" value="1"/>
</dbReference>
<keyword evidence="2" id="KW-0129">CBS domain</keyword>
<proteinExistence type="predicted"/>
<dbReference type="STRING" id="588898.BB347_06280"/>
<dbReference type="InterPro" id="IPR051462">
    <property type="entry name" value="CBS_domain-containing"/>
</dbReference>
<dbReference type="SUPFAM" id="SSF54631">
    <property type="entry name" value="CBS-domain pair"/>
    <property type="match status" value="2"/>
</dbReference>
<organism evidence="4 5">
    <name type="scientific">Natronorubrum daqingense</name>
    <dbReference type="NCBI Taxonomy" id="588898"/>
    <lineage>
        <taxon>Archaea</taxon>
        <taxon>Methanobacteriati</taxon>
        <taxon>Methanobacteriota</taxon>
        <taxon>Stenosarchaea group</taxon>
        <taxon>Halobacteria</taxon>
        <taxon>Halobacteriales</taxon>
        <taxon>Natrialbaceae</taxon>
        <taxon>Natronorubrum</taxon>
    </lineage>
</organism>
<dbReference type="InterPro" id="IPR014651">
    <property type="entry name" value="UCP036983_2CBS_MJ1404"/>
</dbReference>
<dbReference type="InterPro" id="IPR000644">
    <property type="entry name" value="CBS_dom"/>
</dbReference>
<accession>A0A1N7DZC5</accession>
<feature type="domain" description="CBS" evidence="3">
    <location>
        <begin position="20"/>
        <end position="76"/>
    </location>
</feature>
<evidence type="ECO:0000259" key="3">
    <source>
        <dbReference type="PROSITE" id="PS51371"/>
    </source>
</evidence>
<feature type="domain" description="CBS" evidence="3">
    <location>
        <begin position="224"/>
        <end position="286"/>
    </location>
</feature>
<evidence type="ECO:0000256" key="2">
    <source>
        <dbReference type="PROSITE-ProRule" id="PRU00703"/>
    </source>
</evidence>
<reference evidence="4 5" key="1">
    <citation type="submission" date="2017-01" db="EMBL/GenBank/DDBJ databases">
        <authorList>
            <person name="Mah S.A."/>
            <person name="Swanson W.J."/>
            <person name="Moy G.W."/>
            <person name="Vacquier V.D."/>
        </authorList>
    </citation>
    <scope>NUCLEOTIDE SEQUENCE [LARGE SCALE GENOMIC DNA]</scope>
    <source>
        <strain evidence="4 5">CGMCC 1.8909</strain>
    </source>
</reference>
<evidence type="ECO:0000313" key="4">
    <source>
        <dbReference type="EMBL" id="SIR81148.1"/>
    </source>
</evidence>
<name>A0A1N7DZC5_9EURY</name>
<dbReference type="PANTHER" id="PTHR48108:SF35">
    <property type="entry name" value="ZINC METALLOPROTEASE MJ0392"/>
    <property type="match status" value="1"/>
</dbReference>
<dbReference type="PROSITE" id="PS51371">
    <property type="entry name" value="CBS"/>
    <property type="match status" value="4"/>
</dbReference>
<keyword evidence="5" id="KW-1185">Reference proteome</keyword>